<organism evidence="1 2">
    <name type="scientific">Sphingopyxis alaskensis (strain DSM 13593 / LMG 18877 / RB2256)</name>
    <name type="common">Sphingomonas alaskensis</name>
    <dbReference type="NCBI Taxonomy" id="317655"/>
    <lineage>
        <taxon>Bacteria</taxon>
        <taxon>Pseudomonadati</taxon>
        <taxon>Pseudomonadota</taxon>
        <taxon>Alphaproteobacteria</taxon>
        <taxon>Sphingomonadales</taxon>
        <taxon>Sphingomonadaceae</taxon>
        <taxon>Sphingopyxis</taxon>
    </lineage>
</organism>
<dbReference type="Gene3D" id="3.40.50.1000">
    <property type="entry name" value="HAD superfamily/HAD-like"/>
    <property type="match status" value="1"/>
</dbReference>
<dbReference type="InterPro" id="IPR036412">
    <property type="entry name" value="HAD-like_sf"/>
</dbReference>
<dbReference type="EMBL" id="CP000356">
    <property type="protein sequence ID" value="ABF54532.1"/>
    <property type="molecule type" value="Genomic_DNA"/>
</dbReference>
<accession>Q1GP90</accession>
<dbReference type="SFLD" id="SFLDG01129">
    <property type="entry name" value="C1.5:_HAD__Beta-PGM__Phosphata"/>
    <property type="match status" value="1"/>
</dbReference>
<name>Q1GP90_SPHAL</name>
<keyword evidence="2" id="KW-1185">Reference proteome</keyword>
<dbReference type="SFLD" id="SFLDG01132">
    <property type="entry name" value="C1.5.3:_5'-Nucleotidase_Like"/>
    <property type="match status" value="1"/>
</dbReference>
<protein>
    <submittedName>
        <fullName evidence="1">Pyrimidine 5-nucleotidase</fullName>
    </submittedName>
</protein>
<dbReference type="Pfam" id="PF00702">
    <property type="entry name" value="Hydrolase"/>
    <property type="match status" value="1"/>
</dbReference>
<dbReference type="eggNOG" id="COG1011">
    <property type="taxonomic scope" value="Bacteria"/>
</dbReference>
<dbReference type="HOGENOM" id="CLU_059493_2_1_5"/>
<dbReference type="SUPFAM" id="SSF56784">
    <property type="entry name" value="HAD-like"/>
    <property type="match status" value="1"/>
</dbReference>
<dbReference type="InterPro" id="IPR010237">
    <property type="entry name" value="Pyr-5-nucltdase"/>
</dbReference>
<dbReference type="InterPro" id="IPR006439">
    <property type="entry name" value="HAD-SF_hydro_IA"/>
</dbReference>
<dbReference type="PANTHER" id="PTHR12725:SF117">
    <property type="entry name" value="HALOACID DEHALOGENASE-LIKE HYDROLASE"/>
    <property type="match status" value="1"/>
</dbReference>
<dbReference type="Gene3D" id="1.10.150.450">
    <property type="match status" value="1"/>
</dbReference>
<reference evidence="1 2" key="1">
    <citation type="journal article" date="2009" name="Proc. Natl. Acad. Sci. U.S.A.">
        <title>The genomic basis of trophic strategy in marine bacteria.</title>
        <authorList>
            <person name="Lauro F.M."/>
            <person name="McDougald D."/>
            <person name="Thomas T."/>
            <person name="Williams T.J."/>
            <person name="Egan S."/>
            <person name="Rice S."/>
            <person name="DeMaere M.Z."/>
            <person name="Ting L."/>
            <person name="Ertan H."/>
            <person name="Johnson J."/>
            <person name="Ferriera S."/>
            <person name="Lapidus A."/>
            <person name="Anderson I."/>
            <person name="Kyrpides N."/>
            <person name="Munk A.C."/>
            <person name="Detter C."/>
            <person name="Han C.S."/>
            <person name="Brown M.V."/>
            <person name="Robb F.T."/>
            <person name="Kjelleberg S."/>
            <person name="Cavicchioli R."/>
        </authorList>
    </citation>
    <scope>NUCLEOTIDE SEQUENCE [LARGE SCALE GENOMIC DNA]</scope>
    <source>
        <strain evidence="2">DSM 13593 / LMG 18877 / RB2256</strain>
    </source>
</reference>
<dbReference type="InterPro" id="IPR023214">
    <property type="entry name" value="HAD_sf"/>
</dbReference>
<evidence type="ECO:0000313" key="1">
    <source>
        <dbReference type="EMBL" id="ABF54532.1"/>
    </source>
</evidence>
<sequence>MPLLLPPPMRRPMPPPLDPIDSWIFDLDNTLYPPSAKLFDLIDERMGAFIMRLLGVDAIEARRVQKRYFHDHGTTMAGLMRHHGVDPEEFLRDVHAIDLDRLTPDPRLRAGLERLPGRRLVFTNADADYAARVLEARGIADLFDGICDIRITRYTPKPEATAYDVMVAHLGVDPVRSLFVEDMARNLTPAKALGMTTVWLDNGSESGHRDHLPDHVDFHATDIADWLDNLPSPWGIA</sequence>
<gene>
    <name evidence="1" type="ordered locus">Sala_2827</name>
</gene>
<dbReference type="Proteomes" id="UP000006578">
    <property type="component" value="Chromosome"/>
</dbReference>
<dbReference type="PRINTS" id="PR00413">
    <property type="entry name" value="HADHALOGNASE"/>
</dbReference>
<dbReference type="SFLD" id="SFLDS00003">
    <property type="entry name" value="Haloacid_Dehalogenase"/>
    <property type="match status" value="1"/>
</dbReference>
<dbReference type="PANTHER" id="PTHR12725">
    <property type="entry name" value="HALOACID DEHALOGENASE-LIKE HYDROLASE"/>
    <property type="match status" value="1"/>
</dbReference>
<dbReference type="NCBIfam" id="TIGR01993">
    <property type="entry name" value="Pyr-5-nucltdase"/>
    <property type="match status" value="1"/>
</dbReference>
<evidence type="ECO:0000313" key="2">
    <source>
        <dbReference type="Proteomes" id="UP000006578"/>
    </source>
</evidence>
<proteinExistence type="predicted"/>
<dbReference type="KEGG" id="sal:Sala_2827"/>
<dbReference type="NCBIfam" id="TIGR01509">
    <property type="entry name" value="HAD-SF-IA-v3"/>
    <property type="match status" value="1"/>
</dbReference>
<dbReference type="STRING" id="317655.Sala_2827"/>
<dbReference type="AlphaFoldDB" id="Q1GP90"/>
<dbReference type="CDD" id="cd02604">
    <property type="entry name" value="HAD_5NT"/>
    <property type="match status" value="1"/>
</dbReference>